<name>A0A146KJC3_9EUKA</name>
<evidence type="ECO:0000313" key="3">
    <source>
        <dbReference type="EMBL" id="JAP95954.1"/>
    </source>
</evidence>
<evidence type="ECO:0000256" key="2">
    <source>
        <dbReference type="SAM" id="Coils"/>
    </source>
</evidence>
<dbReference type="SUPFAM" id="SSF50978">
    <property type="entry name" value="WD40 repeat-like"/>
    <property type="match status" value="1"/>
</dbReference>
<accession>A0A146KJC3</accession>
<keyword evidence="3" id="KW-0176">Collagen</keyword>
<protein>
    <submittedName>
        <fullName evidence="3">Collagen alpha 1 chain</fullName>
    </submittedName>
</protein>
<dbReference type="PANTHER" id="PTHR22836">
    <property type="entry name" value="WD40 REPEAT PROTEIN"/>
    <property type="match status" value="1"/>
</dbReference>
<dbReference type="Pfam" id="PF00400">
    <property type="entry name" value="WD40"/>
    <property type="match status" value="1"/>
</dbReference>
<organism evidence="3">
    <name type="scientific">Trepomonas sp. PC1</name>
    <dbReference type="NCBI Taxonomy" id="1076344"/>
    <lineage>
        <taxon>Eukaryota</taxon>
        <taxon>Metamonada</taxon>
        <taxon>Diplomonadida</taxon>
        <taxon>Hexamitidae</taxon>
        <taxon>Hexamitinae</taxon>
        <taxon>Trepomonas</taxon>
    </lineage>
</organism>
<gene>
    <name evidence="3" type="ORF">TPC1_10871</name>
</gene>
<keyword evidence="1" id="KW-0853">WD repeat</keyword>
<sequence length="333" mass="38037">CTKQGRIGWVDINRDMLKPLRDEQSHDAFYVSCQSCIYTNLGNQLCLAAGDSIKLFDQRVGTERNQFEVACTTYKQSQLEEIGQLAIQRQGNIIAACGSDGCRLFDIRNMSDKNYQCLYNCKPLGEVTRGSTVRFHPVHQNVLIVGDQSGDINFYDLNFSNQSFGFEKLFQNNFQEQFEFMTQQAPKFEQGQLYSIGHIHSAHRLGTGVGLEVTDIDVHPNGTSMATSGKDKHVRFWTYPSAGSMQNDCFHGGQVNVQDEEFLFNQSHKQSANENEELKETIRNIEAKQKREGEDVFTREDSQVAMQVFINTADARQRAKEEEQFIRKREILK</sequence>
<feature type="repeat" description="WD" evidence="1">
    <location>
        <begin position="213"/>
        <end position="247"/>
    </location>
</feature>
<dbReference type="GO" id="GO:0005847">
    <property type="term" value="C:mRNA cleavage and polyadenylation specificity factor complex"/>
    <property type="evidence" value="ECO:0007669"/>
    <property type="project" value="TreeGrafter"/>
</dbReference>
<feature type="non-terminal residue" evidence="3">
    <location>
        <position position="1"/>
    </location>
</feature>
<dbReference type="InterPro" id="IPR036322">
    <property type="entry name" value="WD40_repeat_dom_sf"/>
</dbReference>
<dbReference type="PANTHER" id="PTHR22836:SF0">
    <property type="entry name" value="PRE-MRNA 3' END PROCESSING PROTEIN WDR33"/>
    <property type="match status" value="1"/>
</dbReference>
<dbReference type="EMBL" id="GDID01000652">
    <property type="protein sequence ID" value="JAP95954.1"/>
    <property type="molecule type" value="Transcribed_RNA"/>
</dbReference>
<dbReference type="InterPro" id="IPR001680">
    <property type="entry name" value="WD40_rpt"/>
</dbReference>
<dbReference type="SMART" id="SM00320">
    <property type="entry name" value="WD40"/>
    <property type="match status" value="4"/>
</dbReference>
<proteinExistence type="predicted"/>
<evidence type="ECO:0000256" key="1">
    <source>
        <dbReference type="PROSITE-ProRule" id="PRU00221"/>
    </source>
</evidence>
<dbReference type="InterPro" id="IPR045245">
    <property type="entry name" value="Pfs2-like"/>
</dbReference>
<dbReference type="InterPro" id="IPR015943">
    <property type="entry name" value="WD40/YVTN_repeat-like_dom_sf"/>
</dbReference>
<dbReference type="GO" id="GO:0031124">
    <property type="term" value="P:mRNA 3'-end processing"/>
    <property type="evidence" value="ECO:0007669"/>
    <property type="project" value="InterPro"/>
</dbReference>
<dbReference type="AlphaFoldDB" id="A0A146KJC3"/>
<dbReference type="Gene3D" id="2.130.10.10">
    <property type="entry name" value="YVTN repeat-like/Quinoprotein amine dehydrogenase"/>
    <property type="match status" value="1"/>
</dbReference>
<reference evidence="3" key="1">
    <citation type="submission" date="2015-07" db="EMBL/GenBank/DDBJ databases">
        <title>Adaptation to a free-living lifestyle via gene acquisitions in the diplomonad Trepomonas sp. PC1.</title>
        <authorList>
            <person name="Xu F."/>
            <person name="Jerlstrom-Hultqvist J."/>
            <person name="Kolisko M."/>
            <person name="Simpson A.G.B."/>
            <person name="Roger A.J."/>
            <person name="Svard S.G."/>
            <person name="Andersson J.O."/>
        </authorList>
    </citation>
    <scope>NUCLEOTIDE SEQUENCE</scope>
    <source>
        <strain evidence="3">PC1</strain>
    </source>
</reference>
<feature type="coiled-coil region" evidence="2">
    <location>
        <begin position="268"/>
        <end position="295"/>
    </location>
</feature>
<keyword evidence="2" id="KW-0175">Coiled coil</keyword>
<dbReference type="PROSITE" id="PS50082">
    <property type="entry name" value="WD_REPEATS_2"/>
    <property type="match status" value="1"/>
</dbReference>